<organism evidence="2 3">
    <name type="scientific">Erysiphe neolycopersici</name>
    <dbReference type="NCBI Taxonomy" id="212602"/>
    <lineage>
        <taxon>Eukaryota</taxon>
        <taxon>Fungi</taxon>
        <taxon>Dikarya</taxon>
        <taxon>Ascomycota</taxon>
        <taxon>Pezizomycotina</taxon>
        <taxon>Leotiomycetes</taxon>
        <taxon>Erysiphales</taxon>
        <taxon>Erysiphaceae</taxon>
        <taxon>Erysiphe</taxon>
    </lineage>
</organism>
<protein>
    <submittedName>
        <fullName evidence="2">Uncharacterized protein</fullName>
    </submittedName>
</protein>
<dbReference type="STRING" id="212602.A0A420HH57"/>
<evidence type="ECO:0000313" key="3">
    <source>
        <dbReference type="Proteomes" id="UP000286134"/>
    </source>
</evidence>
<keyword evidence="3" id="KW-1185">Reference proteome</keyword>
<proteinExistence type="predicted"/>
<sequence length="109" mass="12410">MFKKALFSAYTRKLWLVQDAFIGKIASNFNRNDADRKLKAKALVTPMAIEEMKFWDGTATNHQIQDFQRRVGSLTYAAIVSRPEIAKATQKLAEVQQNPSQDHLEAANR</sequence>
<dbReference type="EMBL" id="MCFK01007895">
    <property type="protein sequence ID" value="RKF56776.1"/>
    <property type="molecule type" value="Genomic_DNA"/>
</dbReference>
<evidence type="ECO:0000313" key="2">
    <source>
        <dbReference type="EMBL" id="RKF56776.1"/>
    </source>
</evidence>
<feature type="non-terminal residue" evidence="2">
    <location>
        <position position="109"/>
    </location>
</feature>
<reference evidence="2 3" key="1">
    <citation type="journal article" date="2018" name="BMC Genomics">
        <title>Comparative genome analyses reveal sequence features reflecting distinct modes of host-adaptation between dicot and monocot powdery mildew.</title>
        <authorList>
            <person name="Wu Y."/>
            <person name="Ma X."/>
            <person name="Pan Z."/>
            <person name="Kale S.D."/>
            <person name="Song Y."/>
            <person name="King H."/>
            <person name="Zhang Q."/>
            <person name="Presley C."/>
            <person name="Deng X."/>
            <person name="Wei C.I."/>
            <person name="Xiao S."/>
        </authorList>
    </citation>
    <scope>NUCLEOTIDE SEQUENCE [LARGE SCALE GENOMIC DNA]</scope>
    <source>
        <strain evidence="2">UMSG2</strain>
    </source>
</reference>
<feature type="region of interest" description="Disordered" evidence="1">
    <location>
        <begin position="90"/>
        <end position="109"/>
    </location>
</feature>
<name>A0A420HH57_9PEZI</name>
<evidence type="ECO:0000256" key="1">
    <source>
        <dbReference type="SAM" id="MobiDB-lite"/>
    </source>
</evidence>
<dbReference type="OrthoDB" id="3432594at2759"/>
<dbReference type="AlphaFoldDB" id="A0A420HH57"/>
<dbReference type="Proteomes" id="UP000286134">
    <property type="component" value="Unassembled WGS sequence"/>
</dbReference>
<gene>
    <name evidence="2" type="ORF">OnM2_078050</name>
</gene>
<comment type="caution">
    <text evidence="2">The sequence shown here is derived from an EMBL/GenBank/DDBJ whole genome shotgun (WGS) entry which is preliminary data.</text>
</comment>
<accession>A0A420HH57</accession>